<dbReference type="GO" id="GO:0036159">
    <property type="term" value="P:inner dynein arm assembly"/>
    <property type="evidence" value="ECO:0007669"/>
    <property type="project" value="TreeGrafter"/>
</dbReference>
<evidence type="ECO:0000256" key="7">
    <source>
        <dbReference type="SAM" id="MobiDB-lite"/>
    </source>
</evidence>
<dbReference type="SMART" id="SM00320">
    <property type="entry name" value="WD40"/>
    <property type="match status" value="4"/>
</dbReference>
<dbReference type="GO" id="GO:0045503">
    <property type="term" value="F:dynein light chain binding"/>
    <property type="evidence" value="ECO:0007669"/>
    <property type="project" value="TreeGrafter"/>
</dbReference>
<feature type="region of interest" description="Disordered" evidence="7">
    <location>
        <begin position="1"/>
        <end position="26"/>
    </location>
</feature>
<keyword evidence="6" id="KW-0175">Coiled coil</keyword>
<name>A0A075AVD7_ROZAC</name>
<dbReference type="InterPro" id="IPR001680">
    <property type="entry name" value="WD40_rpt"/>
</dbReference>
<dbReference type="STRING" id="988480.A0A075AVD7"/>
<evidence type="ECO:0000313" key="8">
    <source>
        <dbReference type="EMBL" id="EPZ34223.1"/>
    </source>
</evidence>
<dbReference type="AlphaFoldDB" id="A0A075AVD7"/>
<accession>A0A075AVD7</accession>
<proteinExistence type="predicted"/>
<evidence type="ECO:0008006" key="10">
    <source>
        <dbReference type="Google" id="ProtNLM"/>
    </source>
</evidence>
<dbReference type="InterPro" id="IPR015943">
    <property type="entry name" value="WD40/YVTN_repeat-like_dom_sf"/>
</dbReference>
<dbReference type="SUPFAM" id="SSF50978">
    <property type="entry name" value="WD40 repeat-like"/>
    <property type="match status" value="1"/>
</dbReference>
<keyword evidence="2" id="KW-0963">Cytoplasm</keyword>
<keyword evidence="9" id="KW-1185">Reference proteome</keyword>
<dbReference type="InterPro" id="IPR050687">
    <property type="entry name" value="Dynein_IC"/>
</dbReference>
<dbReference type="GO" id="GO:0045504">
    <property type="term" value="F:dynein heavy chain binding"/>
    <property type="evidence" value="ECO:0007669"/>
    <property type="project" value="TreeGrafter"/>
</dbReference>
<dbReference type="GO" id="GO:0060294">
    <property type="term" value="P:cilium movement involved in cell motility"/>
    <property type="evidence" value="ECO:0007669"/>
    <property type="project" value="TreeGrafter"/>
</dbReference>
<dbReference type="GO" id="GO:0036156">
    <property type="term" value="C:inner dynein arm"/>
    <property type="evidence" value="ECO:0007669"/>
    <property type="project" value="TreeGrafter"/>
</dbReference>
<dbReference type="InterPro" id="IPR036322">
    <property type="entry name" value="WD40_repeat_dom_sf"/>
</dbReference>
<dbReference type="InterPro" id="IPR019775">
    <property type="entry name" value="WD40_repeat_CS"/>
</dbReference>
<feature type="coiled-coil region" evidence="6">
    <location>
        <begin position="790"/>
        <end position="817"/>
    </location>
</feature>
<organism evidence="8 9">
    <name type="scientific">Rozella allomycis (strain CSF55)</name>
    <dbReference type="NCBI Taxonomy" id="988480"/>
    <lineage>
        <taxon>Eukaryota</taxon>
        <taxon>Fungi</taxon>
        <taxon>Fungi incertae sedis</taxon>
        <taxon>Cryptomycota</taxon>
        <taxon>Cryptomycota incertae sedis</taxon>
        <taxon>Rozella</taxon>
    </lineage>
</organism>
<evidence type="ECO:0000256" key="3">
    <source>
        <dbReference type="ARBA" id="ARBA00022574"/>
    </source>
</evidence>
<dbReference type="PROSITE" id="PS50082">
    <property type="entry name" value="WD_REPEATS_2"/>
    <property type="match status" value="1"/>
</dbReference>
<reference evidence="8 9" key="1">
    <citation type="journal article" date="2013" name="Curr. Biol.">
        <title>Shared signatures of parasitism and phylogenomics unite Cryptomycota and microsporidia.</title>
        <authorList>
            <person name="James T.Y."/>
            <person name="Pelin A."/>
            <person name="Bonen L."/>
            <person name="Ahrendt S."/>
            <person name="Sain D."/>
            <person name="Corradi N."/>
            <person name="Stajich J.E."/>
        </authorList>
    </citation>
    <scope>NUCLEOTIDE SEQUENCE [LARGE SCALE GENOMIC DNA]</scope>
    <source>
        <strain evidence="8 9">CSF55</strain>
    </source>
</reference>
<protein>
    <recommendedName>
        <fullName evidence="10">WD40 repeat-like protein</fullName>
    </recommendedName>
</protein>
<dbReference type="PANTHER" id="PTHR12442">
    <property type="entry name" value="DYNEIN INTERMEDIATE CHAIN"/>
    <property type="match status" value="1"/>
</dbReference>
<dbReference type="HOGENOM" id="CLU_009390_1_0_1"/>
<dbReference type="Pfam" id="PF00400">
    <property type="entry name" value="WD40"/>
    <property type="match status" value="1"/>
</dbReference>
<evidence type="ECO:0000313" key="9">
    <source>
        <dbReference type="Proteomes" id="UP000030755"/>
    </source>
</evidence>
<evidence type="ECO:0000256" key="2">
    <source>
        <dbReference type="ARBA" id="ARBA00022490"/>
    </source>
</evidence>
<gene>
    <name evidence="8" type="ORF">O9G_001836</name>
</gene>
<dbReference type="EMBL" id="KE560971">
    <property type="protein sequence ID" value="EPZ34223.1"/>
    <property type="molecule type" value="Genomic_DNA"/>
</dbReference>
<keyword evidence="4" id="KW-0677">Repeat</keyword>
<evidence type="ECO:0000256" key="6">
    <source>
        <dbReference type="SAM" id="Coils"/>
    </source>
</evidence>
<feature type="repeat" description="WD" evidence="5">
    <location>
        <begin position="524"/>
        <end position="546"/>
    </location>
</feature>
<dbReference type="OMA" id="WRKRPCD"/>
<dbReference type="PROSITE" id="PS00678">
    <property type="entry name" value="WD_REPEATS_1"/>
    <property type="match status" value="1"/>
</dbReference>
<dbReference type="OrthoDB" id="366230at2759"/>
<dbReference type="Proteomes" id="UP000030755">
    <property type="component" value="Unassembled WGS sequence"/>
</dbReference>
<feature type="compositionally biased region" description="Polar residues" evidence="7">
    <location>
        <begin position="12"/>
        <end position="24"/>
    </location>
</feature>
<evidence type="ECO:0000256" key="1">
    <source>
        <dbReference type="ARBA" id="ARBA00004496"/>
    </source>
</evidence>
<sequence length="849" mass="96798">MSETIDDIPDVNQENNEDTSTLKNTAEDLIKEDETVIEKPQLVHERQVEPEKPIIKMRRKSFAVFPEQCEVWEFTSTTLNLFQIEYPVPRDGEVEANDKLIYHFIPLPNIIADVSARGILSDFSKKMKKILDSKMDEILISYQSSGQGKYYYDVYLHPEAVDAFCNEYGLIPHVSKSLKNDKNKGWLSLGTEKEIDEEKVLQTLPLNSLMLSKTRRKFSQPYQFHDKDAEDSYVEGKMAKIEGNETFWIQRNIGIQSAAGYKNSDCQTTWNRKVNFSCQYDPAAKENVAEDLENPQLITFLDSSLNIFNQSLTKNLLSNITRNEFLKLGEDDTGIEQGSQILLQEYHSFTDLKHSKDRSISCVDWHPNQRGVVGVSCIQRCTLDEKLDLGYHAKSKQSVLLLWNFSDPINPQLILEGPDEITAFKFNPSNSNIIVGGCSNGQIVVWDISEFKDKLSKKKKGGETINQPRNDKNELSVVRHVATSAIEFSHRGSVTDISWVPKTIEVLNTGDLIDSTENQDFNQFVSGSLDGQVFFWDLRFRKEVKMLDLCWRPFIKVPLTAMDNTFDYGCTKVCIAFRSPSLLNLKGSAPGNLDFNVSDKSILSKFYCGTEEGDLILVDWTEKKAEEKASRVEFSWNSHYGTISDIQRSPFFQDIILSVGNRYWHIWKEGLFTSPILSSHLYNSDLVATQWSPTRPNVFFVARADGYLEAWDIVDRSNEPSLLQSIATSGLTTMTLHVYSSTTGSQLLACGDDTGTLHILQIPKMLCRTGRNEKAMFKLFLEREIKRVYYVEEEKVLMNAEKQNQQAQAAIGVEKKEKNDDSIDLDDENMEKTYSALEKEFMERISATA</sequence>
<keyword evidence="3 5" id="KW-0853">WD repeat</keyword>
<evidence type="ECO:0000256" key="4">
    <source>
        <dbReference type="ARBA" id="ARBA00022737"/>
    </source>
</evidence>
<comment type="subcellular location">
    <subcellularLocation>
        <location evidence="1">Cytoplasm</location>
    </subcellularLocation>
</comment>
<dbReference type="PANTHER" id="PTHR12442:SF5">
    <property type="entry name" value="DYNEIN AXONEMAL INTERMEDIATE CHAIN 3"/>
    <property type="match status" value="1"/>
</dbReference>
<dbReference type="Gene3D" id="2.130.10.10">
    <property type="entry name" value="YVTN repeat-like/Quinoprotein amine dehydrogenase"/>
    <property type="match status" value="2"/>
</dbReference>
<evidence type="ECO:0000256" key="5">
    <source>
        <dbReference type="PROSITE-ProRule" id="PRU00221"/>
    </source>
</evidence>